<protein>
    <recommendedName>
        <fullName evidence="4">Protein NUCLEAR FUSION DEFECTIVE 6, chloroplastic/mitochondrial-like</fullName>
    </recommendedName>
</protein>
<evidence type="ECO:0000313" key="2">
    <source>
        <dbReference type="EMBL" id="KDP21004.1"/>
    </source>
</evidence>
<feature type="compositionally biased region" description="Polar residues" evidence="1">
    <location>
        <begin position="38"/>
        <end position="47"/>
    </location>
</feature>
<evidence type="ECO:0000313" key="3">
    <source>
        <dbReference type="Proteomes" id="UP000027138"/>
    </source>
</evidence>
<gene>
    <name evidence="2" type="ORF">JCGZ_21475</name>
</gene>
<dbReference type="InterPro" id="IPR043459">
    <property type="entry name" value="NFD6/NOXY2-like"/>
</dbReference>
<dbReference type="PANTHER" id="PTHR33156">
    <property type="entry name" value="OS02G0230000 PROTEIN"/>
    <property type="match status" value="1"/>
</dbReference>
<dbReference type="AlphaFoldDB" id="A0A067JNB3"/>
<dbReference type="GO" id="GO:0005739">
    <property type="term" value="C:mitochondrion"/>
    <property type="evidence" value="ECO:0007669"/>
    <property type="project" value="TreeGrafter"/>
</dbReference>
<evidence type="ECO:0000256" key="1">
    <source>
        <dbReference type="SAM" id="MobiDB-lite"/>
    </source>
</evidence>
<keyword evidence="3" id="KW-1185">Reference proteome</keyword>
<sequence>MSATAAARSVLRSTAFRATRIASGLKPGPGSKTAFSPFRTSNSKPNTLSQRIFRSPMEISCCVETMLPYHTATASALLTSMISVSRRSCWTPEGNYKYKHA</sequence>
<accession>A0A067JNB3</accession>
<name>A0A067JNB3_JATCU</name>
<dbReference type="PANTHER" id="PTHR33156:SF59">
    <property type="entry name" value="PROTEIN NUCLEAR FUSION DEFECTIVE 6, CHLOROPLASTIC_MITOCHONDRIAL-LIKE"/>
    <property type="match status" value="1"/>
</dbReference>
<dbReference type="EMBL" id="KK915662">
    <property type="protein sequence ID" value="KDP21004.1"/>
    <property type="molecule type" value="Genomic_DNA"/>
</dbReference>
<proteinExistence type="predicted"/>
<organism evidence="2 3">
    <name type="scientific">Jatropha curcas</name>
    <name type="common">Barbados nut</name>
    <dbReference type="NCBI Taxonomy" id="180498"/>
    <lineage>
        <taxon>Eukaryota</taxon>
        <taxon>Viridiplantae</taxon>
        <taxon>Streptophyta</taxon>
        <taxon>Embryophyta</taxon>
        <taxon>Tracheophyta</taxon>
        <taxon>Spermatophyta</taxon>
        <taxon>Magnoliopsida</taxon>
        <taxon>eudicotyledons</taxon>
        <taxon>Gunneridae</taxon>
        <taxon>Pentapetalae</taxon>
        <taxon>rosids</taxon>
        <taxon>fabids</taxon>
        <taxon>Malpighiales</taxon>
        <taxon>Euphorbiaceae</taxon>
        <taxon>Crotonoideae</taxon>
        <taxon>Jatropheae</taxon>
        <taxon>Jatropha</taxon>
    </lineage>
</organism>
<evidence type="ECO:0008006" key="4">
    <source>
        <dbReference type="Google" id="ProtNLM"/>
    </source>
</evidence>
<dbReference type="OrthoDB" id="736963at2759"/>
<dbReference type="Proteomes" id="UP000027138">
    <property type="component" value="Unassembled WGS sequence"/>
</dbReference>
<reference evidence="2 3" key="1">
    <citation type="journal article" date="2014" name="PLoS ONE">
        <title>Global Analysis of Gene Expression Profiles in Physic Nut (Jatropha curcas L.) Seedlings Exposed to Salt Stress.</title>
        <authorList>
            <person name="Zhang L."/>
            <person name="Zhang C."/>
            <person name="Wu P."/>
            <person name="Chen Y."/>
            <person name="Li M."/>
            <person name="Jiang H."/>
            <person name="Wu G."/>
        </authorList>
    </citation>
    <scope>NUCLEOTIDE SEQUENCE [LARGE SCALE GENOMIC DNA]</scope>
    <source>
        <strain evidence="3">cv. GZQX0401</strain>
        <tissue evidence="2">Young leaves</tissue>
    </source>
</reference>
<feature type="region of interest" description="Disordered" evidence="1">
    <location>
        <begin position="22"/>
        <end position="47"/>
    </location>
</feature>
<dbReference type="STRING" id="180498.A0A067JNB3"/>